<proteinExistence type="predicted"/>
<dbReference type="PANTHER" id="PTHR36503:SF2">
    <property type="entry name" value="BLR2408 PROTEIN"/>
    <property type="match status" value="1"/>
</dbReference>
<dbReference type="Pfam" id="PF00903">
    <property type="entry name" value="Glyoxalase"/>
    <property type="match status" value="1"/>
</dbReference>
<dbReference type="AlphaFoldDB" id="A0A4Q5JCV5"/>
<evidence type="ECO:0000313" key="3">
    <source>
        <dbReference type="Proteomes" id="UP000291189"/>
    </source>
</evidence>
<evidence type="ECO:0000313" key="2">
    <source>
        <dbReference type="EMBL" id="RYU15795.1"/>
    </source>
</evidence>
<dbReference type="OrthoDB" id="4265398at2"/>
<dbReference type="EMBL" id="SDPU01000001">
    <property type="protein sequence ID" value="RYU15795.1"/>
    <property type="molecule type" value="Genomic_DNA"/>
</dbReference>
<name>A0A4Q5JCV5_9ACTN</name>
<dbReference type="PANTHER" id="PTHR36503">
    <property type="entry name" value="BLR2520 PROTEIN"/>
    <property type="match status" value="1"/>
</dbReference>
<dbReference type="Proteomes" id="UP000291189">
    <property type="component" value="Unassembled WGS sequence"/>
</dbReference>
<gene>
    <name evidence="2" type="ORF">ETU37_00695</name>
</gene>
<comment type="caution">
    <text evidence="2">The sequence shown here is derived from an EMBL/GenBank/DDBJ whole genome shotgun (WGS) entry which is preliminary data.</text>
</comment>
<dbReference type="SUPFAM" id="SSF54593">
    <property type="entry name" value="Glyoxalase/Bleomycin resistance protein/Dihydroxybiphenyl dioxygenase"/>
    <property type="match status" value="1"/>
</dbReference>
<sequence length="129" mass="14147">MMFVNLPVSDLERSRAYFGELGFAFNDVFSDSNAASLVINEQAIVMLLARPFFSTFVSKPVADDSCVEVAVALSADSRDEVDALVDKALALGGSPVREPQDEGFMYGRSFYDLDGHLWELIWMDPAAVA</sequence>
<organism evidence="2 3">
    <name type="scientific">Nocardioides iriomotensis</name>
    <dbReference type="NCBI Taxonomy" id="715784"/>
    <lineage>
        <taxon>Bacteria</taxon>
        <taxon>Bacillati</taxon>
        <taxon>Actinomycetota</taxon>
        <taxon>Actinomycetes</taxon>
        <taxon>Propionibacteriales</taxon>
        <taxon>Nocardioidaceae</taxon>
        <taxon>Nocardioides</taxon>
    </lineage>
</organism>
<protein>
    <submittedName>
        <fullName evidence="2">Glyoxalase</fullName>
    </submittedName>
</protein>
<dbReference type="PROSITE" id="PS51819">
    <property type="entry name" value="VOC"/>
    <property type="match status" value="1"/>
</dbReference>
<dbReference type="InterPro" id="IPR029068">
    <property type="entry name" value="Glyas_Bleomycin-R_OHBP_Dase"/>
</dbReference>
<feature type="domain" description="VOC" evidence="1">
    <location>
        <begin position="1"/>
        <end position="123"/>
    </location>
</feature>
<keyword evidence="3" id="KW-1185">Reference proteome</keyword>
<dbReference type="InterPro" id="IPR037523">
    <property type="entry name" value="VOC_core"/>
</dbReference>
<dbReference type="Gene3D" id="3.10.180.10">
    <property type="entry name" value="2,3-Dihydroxybiphenyl 1,2-Dioxygenase, domain 1"/>
    <property type="match status" value="1"/>
</dbReference>
<accession>A0A4Q5JCV5</accession>
<evidence type="ECO:0000259" key="1">
    <source>
        <dbReference type="PROSITE" id="PS51819"/>
    </source>
</evidence>
<reference evidence="2 3" key="1">
    <citation type="submission" date="2019-01" db="EMBL/GenBank/DDBJ databases">
        <title>Nocardioides guangzhouensis sp. nov., an actinobacterium isolated from soil.</title>
        <authorList>
            <person name="Fu Y."/>
            <person name="Cai Y."/>
            <person name="Lin Z."/>
            <person name="Chen P."/>
        </authorList>
    </citation>
    <scope>NUCLEOTIDE SEQUENCE [LARGE SCALE GENOMIC DNA]</scope>
    <source>
        <strain evidence="2 3">NBRC 105384</strain>
    </source>
</reference>
<dbReference type="InterPro" id="IPR004360">
    <property type="entry name" value="Glyas_Fos-R_dOase_dom"/>
</dbReference>